<dbReference type="AlphaFoldDB" id="A0A143CAU6"/>
<dbReference type="KEGG" id="stsi:A4E84_36870"/>
<dbReference type="PROSITE" id="PS51257">
    <property type="entry name" value="PROKAR_LIPOPROTEIN"/>
    <property type="match status" value="1"/>
</dbReference>
<evidence type="ECO:0008006" key="4">
    <source>
        <dbReference type="Google" id="ProtNLM"/>
    </source>
</evidence>
<keyword evidence="3" id="KW-1185">Reference proteome</keyword>
<evidence type="ECO:0000313" key="2">
    <source>
        <dbReference type="EMBL" id="AMW14564.1"/>
    </source>
</evidence>
<keyword evidence="1" id="KW-0732">Signal</keyword>
<dbReference type="InterPro" id="IPR036182">
    <property type="entry name" value="PCuAC_sf"/>
</dbReference>
<dbReference type="Pfam" id="PF04314">
    <property type="entry name" value="PCuAC"/>
    <property type="match status" value="1"/>
</dbReference>
<dbReference type="InterPro" id="IPR007410">
    <property type="entry name" value="LpqE-like"/>
</dbReference>
<dbReference type="EMBL" id="CP015098">
    <property type="protein sequence ID" value="AMW14564.1"/>
    <property type="molecule type" value="Genomic_DNA"/>
</dbReference>
<gene>
    <name evidence="2" type="ORF">A4E84_36870</name>
</gene>
<evidence type="ECO:0000313" key="3">
    <source>
        <dbReference type="Proteomes" id="UP000076096"/>
    </source>
</evidence>
<sequence length="174" mass="18671">MALFRRGSTRGCAVLLTSAVLALTGCGSDEGFDPQQWDAPGQNAKVGSVLVRYAHIAEPRGGPWRPGDDVPVYMWLYNKGPETDRLMSASTPAARSVQMVDGQGEPLSGGFSLPVDDLQELESGKTHLVLRDLRQVVRGGDFLEFTVRFEKSGSVSFKLPSQIPAYDSSPSAAG</sequence>
<proteinExistence type="predicted"/>
<name>A0A143CAU6_9ACTN</name>
<dbReference type="Gene3D" id="2.60.40.1890">
    <property type="entry name" value="PCu(A)C copper chaperone"/>
    <property type="match status" value="1"/>
</dbReference>
<reference evidence="3" key="1">
    <citation type="submission" date="2016-04" db="EMBL/GenBank/DDBJ databases">
        <authorList>
            <person name="Zhang B."/>
        </authorList>
    </citation>
    <scope>NUCLEOTIDE SEQUENCE [LARGE SCALE GENOMIC DNA]</scope>
    <source>
        <strain evidence="3">S10</strain>
    </source>
</reference>
<protein>
    <recommendedName>
        <fullName evidence="4">Copper chaperone PCu(A)C</fullName>
    </recommendedName>
</protein>
<feature type="chain" id="PRO_5007507482" description="Copper chaperone PCu(A)C" evidence="1">
    <location>
        <begin position="23"/>
        <end position="174"/>
    </location>
</feature>
<dbReference type="Proteomes" id="UP000076096">
    <property type="component" value="Chromosome"/>
</dbReference>
<dbReference type="STRING" id="1783515.A4E84_36870"/>
<evidence type="ECO:0000256" key="1">
    <source>
        <dbReference type="SAM" id="SignalP"/>
    </source>
</evidence>
<dbReference type="SUPFAM" id="SSF110087">
    <property type="entry name" value="DR1885-like metal-binding protein"/>
    <property type="match status" value="1"/>
</dbReference>
<feature type="signal peptide" evidence="1">
    <location>
        <begin position="1"/>
        <end position="22"/>
    </location>
</feature>
<accession>A0A143CAU6</accession>
<organism evidence="2 3">
    <name type="scientific">Streptomyces qaidamensis</name>
    <dbReference type="NCBI Taxonomy" id="1783515"/>
    <lineage>
        <taxon>Bacteria</taxon>
        <taxon>Bacillati</taxon>
        <taxon>Actinomycetota</taxon>
        <taxon>Actinomycetes</taxon>
        <taxon>Kitasatosporales</taxon>
        <taxon>Streptomycetaceae</taxon>
        <taxon>Streptomyces</taxon>
        <taxon>Streptomyces aurantiacus group</taxon>
    </lineage>
</organism>